<gene>
    <name evidence="7" type="ORF">GCM10007391_23470</name>
</gene>
<proteinExistence type="inferred from homology"/>
<dbReference type="CDD" id="cd00293">
    <property type="entry name" value="USP-like"/>
    <property type="match status" value="1"/>
</dbReference>
<feature type="domain" description="UspA" evidence="6">
    <location>
        <begin position="14"/>
        <end position="149"/>
    </location>
</feature>
<evidence type="ECO:0000313" key="7">
    <source>
        <dbReference type="EMBL" id="GGW88631.1"/>
    </source>
</evidence>
<evidence type="ECO:0000259" key="6">
    <source>
        <dbReference type="Pfam" id="PF00582"/>
    </source>
</evidence>
<evidence type="ECO:0000256" key="5">
    <source>
        <dbReference type="PIRNR" id="PIRNR006276"/>
    </source>
</evidence>
<dbReference type="InterPro" id="IPR006015">
    <property type="entry name" value="Universal_stress_UspA"/>
</dbReference>
<dbReference type="PANTHER" id="PTHR47892">
    <property type="entry name" value="UNIVERSAL STRESS PROTEIN E"/>
    <property type="match status" value="1"/>
</dbReference>
<dbReference type="PIRSF" id="PIRSF006276">
    <property type="entry name" value="UspA"/>
    <property type="match status" value="1"/>
</dbReference>
<reference evidence="7" key="2">
    <citation type="submission" date="2020-09" db="EMBL/GenBank/DDBJ databases">
        <authorList>
            <person name="Sun Q."/>
            <person name="Kim S."/>
        </authorList>
    </citation>
    <scope>NUCLEOTIDE SEQUENCE</scope>
    <source>
        <strain evidence="7">KCTC 22164</strain>
    </source>
</reference>
<evidence type="ECO:0000256" key="4">
    <source>
        <dbReference type="ARBA" id="ARBA00037131"/>
    </source>
</evidence>
<dbReference type="Pfam" id="PF00582">
    <property type="entry name" value="Usp"/>
    <property type="match status" value="1"/>
</dbReference>
<evidence type="ECO:0000256" key="2">
    <source>
        <dbReference type="ARBA" id="ARBA00008791"/>
    </source>
</evidence>
<keyword evidence="8" id="KW-1185">Reference proteome</keyword>
<dbReference type="InterPro" id="IPR006016">
    <property type="entry name" value="UspA"/>
</dbReference>
<comment type="function">
    <text evidence="4">Required for resistance to DNA-damaging agents.</text>
</comment>
<name>A0A918JN70_9ALTE</name>
<keyword evidence="3 5" id="KW-0963">Cytoplasm</keyword>
<dbReference type="PANTHER" id="PTHR47892:SF1">
    <property type="entry name" value="UNIVERSAL STRESS PROTEIN E"/>
    <property type="match status" value="1"/>
</dbReference>
<dbReference type="Proteomes" id="UP000631300">
    <property type="component" value="Unassembled WGS sequence"/>
</dbReference>
<evidence type="ECO:0000256" key="3">
    <source>
        <dbReference type="ARBA" id="ARBA00022490"/>
    </source>
</evidence>
<dbReference type="AlphaFoldDB" id="A0A918JN70"/>
<reference evidence="7" key="1">
    <citation type="journal article" date="2014" name="Int. J. Syst. Evol. Microbiol.">
        <title>Complete genome sequence of Corynebacterium casei LMG S-19264T (=DSM 44701T), isolated from a smear-ripened cheese.</title>
        <authorList>
            <consortium name="US DOE Joint Genome Institute (JGI-PGF)"/>
            <person name="Walter F."/>
            <person name="Albersmeier A."/>
            <person name="Kalinowski J."/>
            <person name="Ruckert C."/>
        </authorList>
    </citation>
    <scope>NUCLEOTIDE SEQUENCE</scope>
    <source>
        <strain evidence="7">KCTC 22164</strain>
    </source>
</reference>
<dbReference type="GO" id="GO:0005737">
    <property type="term" value="C:cytoplasm"/>
    <property type="evidence" value="ECO:0007669"/>
    <property type="project" value="UniProtKB-SubCell"/>
</dbReference>
<dbReference type="SUPFAM" id="SSF52402">
    <property type="entry name" value="Adenine nucleotide alpha hydrolases-like"/>
    <property type="match status" value="1"/>
</dbReference>
<comment type="similarity">
    <text evidence="2 5">Belongs to the universal stress protein A family.</text>
</comment>
<dbReference type="EMBL" id="BMXP01000005">
    <property type="protein sequence ID" value="GGW88631.1"/>
    <property type="molecule type" value="Genomic_DNA"/>
</dbReference>
<protein>
    <recommendedName>
        <fullName evidence="5">Universal stress protein</fullName>
    </recommendedName>
</protein>
<accession>A0A918JN70</accession>
<dbReference type="PRINTS" id="PR01438">
    <property type="entry name" value="UNVRSLSTRESS"/>
</dbReference>
<sequence>MSQLSRVINSMRHYQTVLIAIDVYANFTPVIDRGVQIAGSPQACHVLYVACPQSSCEPYGLFLERDYSEEVRRQASQALSLAGEKYAIPDTQLHVTFGSPASEIQYQAEKLGADLIVMGTRGQSGMQLLLGSTANAVLHGVKTDVLAVKLTM</sequence>
<comment type="subcellular location">
    <subcellularLocation>
        <location evidence="1 5">Cytoplasm</location>
    </subcellularLocation>
</comment>
<evidence type="ECO:0000313" key="8">
    <source>
        <dbReference type="Proteomes" id="UP000631300"/>
    </source>
</evidence>
<organism evidence="7 8">
    <name type="scientific">Alteromonas halophila</name>
    <dbReference type="NCBI Taxonomy" id="516698"/>
    <lineage>
        <taxon>Bacteria</taxon>
        <taxon>Pseudomonadati</taxon>
        <taxon>Pseudomonadota</taxon>
        <taxon>Gammaproteobacteria</taxon>
        <taxon>Alteromonadales</taxon>
        <taxon>Alteromonadaceae</taxon>
        <taxon>Alteromonas/Salinimonas group</taxon>
        <taxon>Alteromonas</taxon>
    </lineage>
</organism>
<comment type="caution">
    <text evidence="7">The sequence shown here is derived from an EMBL/GenBank/DDBJ whole genome shotgun (WGS) entry which is preliminary data.</text>
</comment>
<dbReference type="Gene3D" id="3.40.50.12370">
    <property type="match status" value="1"/>
</dbReference>
<evidence type="ECO:0000256" key="1">
    <source>
        <dbReference type="ARBA" id="ARBA00004496"/>
    </source>
</evidence>